<dbReference type="Gene3D" id="3.10.20.440">
    <property type="entry name" value="2Fe-2S iron-sulphur cluster binding domain, sarcosine oxidase, alpha subunit, N-terminal domain"/>
    <property type="match status" value="1"/>
</dbReference>
<keyword evidence="1" id="KW-0560">Oxidoreductase</keyword>
<reference evidence="3 4" key="1">
    <citation type="submission" date="2019-02" db="EMBL/GenBank/DDBJ databases">
        <title>Dyella amyloliquefaciens sp. nov., isolated from forest soil.</title>
        <authorList>
            <person name="Gao Z.-H."/>
            <person name="Qiu L.-H."/>
        </authorList>
    </citation>
    <scope>NUCLEOTIDE SEQUENCE [LARGE SCALE GENOMIC DNA]</scope>
    <source>
        <strain evidence="3 4">KACC 12747</strain>
    </source>
</reference>
<dbReference type="InterPro" id="IPR042204">
    <property type="entry name" value="2Fe-2S-bd_N"/>
</dbReference>
<dbReference type="PROSITE" id="PS51085">
    <property type="entry name" value="2FE2S_FER_2"/>
    <property type="match status" value="1"/>
</dbReference>
<dbReference type="InterPro" id="IPR036010">
    <property type="entry name" value="2Fe-2S_ferredoxin-like_sf"/>
</dbReference>
<dbReference type="EMBL" id="SJTG01000001">
    <property type="protein sequence ID" value="TCI12627.1"/>
    <property type="molecule type" value="Genomic_DNA"/>
</dbReference>
<organism evidence="3 4">
    <name type="scientific">Dyella soli</name>
    <dbReference type="NCBI Taxonomy" id="522319"/>
    <lineage>
        <taxon>Bacteria</taxon>
        <taxon>Pseudomonadati</taxon>
        <taxon>Pseudomonadota</taxon>
        <taxon>Gammaproteobacteria</taxon>
        <taxon>Lysobacterales</taxon>
        <taxon>Rhodanobacteraceae</taxon>
        <taxon>Dyella</taxon>
    </lineage>
</organism>
<evidence type="ECO:0000256" key="1">
    <source>
        <dbReference type="ARBA" id="ARBA00023002"/>
    </source>
</evidence>
<dbReference type="GO" id="GO:0051536">
    <property type="term" value="F:iron-sulfur cluster binding"/>
    <property type="evidence" value="ECO:0007669"/>
    <property type="project" value="InterPro"/>
</dbReference>
<feature type="domain" description="2Fe-2S ferredoxin-type" evidence="2">
    <location>
        <begin position="29"/>
        <end position="110"/>
    </location>
</feature>
<comment type="caution">
    <text evidence="3">The sequence shown here is derived from an EMBL/GenBank/DDBJ whole genome shotgun (WGS) entry which is preliminary data.</text>
</comment>
<dbReference type="Pfam" id="PF13510">
    <property type="entry name" value="Fer2_4"/>
    <property type="match status" value="1"/>
</dbReference>
<proteinExistence type="predicted"/>
<sequence length="117" mass="13007">MHGIAIQYWLLERSLVHTRKCDIQPLEESTITIYIDDQPVRAAAGEMVLGVLSAMGRRKISINANGTAIGAYCFMGVCHCCLVEIDGKPRRRACQTPVAPGMRIVTLRRPTWLGVLR</sequence>
<dbReference type="Proteomes" id="UP000291822">
    <property type="component" value="Unassembled WGS sequence"/>
</dbReference>
<protein>
    <submittedName>
        <fullName evidence="3">(2Fe-2S)-binding protein</fullName>
    </submittedName>
</protein>
<keyword evidence="4" id="KW-1185">Reference proteome</keyword>
<dbReference type="SUPFAM" id="SSF54292">
    <property type="entry name" value="2Fe-2S ferredoxin-like"/>
    <property type="match status" value="1"/>
</dbReference>
<accession>A0A4V2NMA6</accession>
<evidence type="ECO:0000313" key="3">
    <source>
        <dbReference type="EMBL" id="TCI12627.1"/>
    </source>
</evidence>
<dbReference type="CDD" id="cd00207">
    <property type="entry name" value="fer2"/>
    <property type="match status" value="1"/>
</dbReference>
<evidence type="ECO:0000313" key="4">
    <source>
        <dbReference type="Proteomes" id="UP000291822"/>
    </source>
</evidence>
<gene>
    <name evidence="3" type="ORF">EZM97_04570</name>
</gene>
<dbReference type="GO" id="GO:0016491">
    <property type="term" value="F:oxidoreductase activity"/>
    <property type="evidence" value="ECO:0007669"/>
    <property type="project" value="UniProtKB-KW"/>
</dbReference>
<dbReference type="AlphaFoldDB" id="A0A4V2NMA6"/>
<evidence type="ECO:0000259" key="2">
    <source>
        <dbReference type="PROSITE" id="PS51085"/>
    </source>
</evidence>
<name>A0A4V2NMA6_9GAMM</name>
<dbReference type="InterPro" id="IPR001041">
    <property type="entry name" value="2Fe-2S_ferredoxin-type"/>
</dbReference>